<feature type="region of interest" description="Disordered" evidence="1">
    <location>
        <begin position="1"/>
        <end position="30"/>
    </location>
</feature>
<dbReference type="OrthoDB" id="2574195at2759"/>
<keyword evidence="2" id="KW-0472">Membrane</keyword>
<dbReference type="RefSeq" id="XP_021867909.1">
    <property type="nucleotide sequence ID" value="XM_022012202.1"/>
</dbReference>
<feature type="compositionally biased region" description="Polar residues" evidence="1">
    <location>
        <begin position="17"/>
        <end position="30"/>
    </location>
</feature>
<feature type="compositionally biased region" description="Polar residues" evidence="1">
    <location>
        <begin position="142"/>
        <end position="156"/>
    </location>
</feature>
<gene>
    <name evidence="3" type="ORF">BD324DRAFT_217041</name>
</gene>
<evidence type="ECO:0000256" key="2">
    <source>
        <dbReference type="SAM" id="Phobius"/>
    </source>
</evidence>
<reference evidence="3 4" key="1">
    <citation type="submission" date="2017-03" db="EMBL/GenBank/DDBJ databases">
        <title>Widespread Adenine N6-methylation of Active Genes in Fungi.</title>
        <authorList>
            <consortium name="DOE Joint Genome Institute"/>
            <person name="Mondo S.J."/>
            <person name="Dannebaum R.O."/>
            <person name="Kuo R.C."/>
            <person name="Louie K.B."/>
            <person name="Bewick A.J."/>
            <person name="Labutti K."/>
            <person name="Haridas S."/>
            <person name="Kuo A."/>
            <person name="Salamov A."/>
            <person name="Ahrendt S.R."/>
            <person name="Lau R."/>
            <person name="Bowen B.P."/>
            <person name="Lipzen A."/>
            <person name="Sullivan W."/>
            <person name="Andreopoulos W.B."/>
            <person name="Clum A."/>
            <person name="Lindquist E."/>
            <person name="Daum C."/>
            <person name="Northen T.R."/>
            <person name="Ramamoorthy G."/>
            <person name="Schmitz R.J."/>
            <person name="Gryganskyi A."/>
            <person name="Culley D."/>
            <person name="Magnuson J."/>
            <person name="James T.Y."/>
            <person name="O'Malley M.A."/>
            <person name="Stajich J.E."/>
            <person name="Spatafora J.W."/>
            <person name="Visel A."/>
            <person name="Grigoriev I.V."/>
        </authorList>
    </citation>
    <scope>NUCLEOTIDE SEQUENCE [LARGE SCALE GENOMIC DNA]</scope>
    <source>
        <strain evidence="3 4">NRRL Y-17943</strain>
    </source>
</reference>
<evidence type="ECO:0000256" key="1">
    <source>
        <dbReference type="SAM" id="MobiDB-lite"/>
    </source>
</evidence>
<feature type="transmembrane region" description="Helical" evidence="2">
    <location>
        <begin position="573"/>
        <end position="596"/>
    </location>
</feature>
<evidence type="ECO:0000313" key="4">
    <source>
        <dbReference type="Proteomes" id="UP000193218"/>
    </source>
</evidence>
<comment type="caution">
    <text evidence="3">The sequence shown here is derived from an EMBL/GenBank/DDBJ whole genome shotgun (WGS) entry which is preliminary data.</text>
</comment>
<name>A0A1Y1U6C3_9TREE</name>
<dbReference type="EMBL" id="NBSH01000019">
    <property type="protein sequence ID" value="ORX33590.1"/>
    <property type="molecule type" value="Genomic_DNA"/>
</dbReference>
<keyword evidence="2" id="KW-1133">Transmembrane helix</keyword>
<protein>
    <submittedName>
        <fullName evidence="3">Uncharacterized protein</fullName>
    </submittedName>
</protein>
<dbReference type="InParanoid" id="A0A1Y1U6C3"/>
<feature type="transmembrane region" description="Helical" evidence="2">
    <location>
        <begin position="487"/>
        <end position="514"/>
    </location>
</feature>
<evidence type="ECO:0000313" key="3">
    <source>
        <dbReference type="EMBL" id="ORX33590.1"/>
    </source>
</evidence>
<feature type="compositionally biased region" description="Basic residues" evidence="1">
    <location>
        <begin position="344"/>
        <end position="354"/>
    </location>
</feature>
<feature type="compositionally biased region" description="Basic and acidic residues" evidence="1">
    <location>
        <begin position="98"/>
        <end position="111"/>
    </location>
</feature>
<feature type="region of interest" description="Disordered" evidence="1">
    <location>
        <begin position="335"/>
        <end position="374"/>
    </location>
</feature>
<keyword evidence="4" id="KW-1185">Reference proteome</keyword>
<accession>A0A1Y1U6C3</accession>
<organism evidence="3 4">
    <name type="scientific">Kockovaella imperatae</name>
    <dbReference type="NCBI Taxonomy" id="4999"/>
    <lineage>
        <taxon>Eukaryota</taxon>
        <taxon>Fungi</taxon>
        <taxon>Dikarya</taxon>
        <taxon>Basidiomycota</taxon>
        <taxon>Agaricomycotina</taxon>
        <taxon>Tremellomycetes</taxon>
        <taxon>Tremellales</taxon>
        <taxon>Cuniculitremaceae</taxon>
        <taxon>Kockovaella</taxon>
    </lineage>
</organism>
<proteinExistence type="predicted"/>
<feature type="transmembrane region" description="Helical" evidence="2">
    <location>
        <begin position="391"/>
        <end position="413"/>
    </location>
</feature>
<feature type="region of interest" description="Disordered" evidence="1">
    <location>
        <begin position="52"/>
        <end position="263"/>
    </location>
</feature>
<feature type="transmembrane region" description="Helical" evidence="2">
    <location>
        <begin position="608"/>
        <end position="629"/>
    </location>
</feature>
<feature type="compositionally biased region" description="Low complexity" evidence="1">
    <location>
        <begin position="213"/>
        <end position="234"/>
    </location>
</feature>
<feature type="compositionally biased region" description="Polar residues" evidence="1">
    <location>
        <begin position="113"/>
        <end position="123"/>
    </location>
</feature>
<dbReference type="Proteomes" id="UP000193218">
    <property type="component" value="Unassembled WGS sequence"/>
</dbReference>
<sequence>MPPPSSRLSYPPDNASMFPTSPTASRGTRASSVFPYTLARPPTNYSEASWLAKTSARPHPSNPPLPRRLTPSNTVQGEDPFTDGETPLYARSDWADDATPRADKHQEERQLVRSPSSFRQNQAALIASEFKDGEPSGAGTLWSRSSYAGDMTTSRFTPGPGAKALGGILEEDEEESPAYPAYTQDGPVASPDIMSPLPATPWTAGAAHRRSDSGPNRSSRYSPSRSVSSLPQVVATPILARKHQGQVTPVSEPRPEHIAQRKSTLPSVLDLEHITGGGLSPDAFADRFQQQQVLRHGVPRHSAFPAVPPLPVEEQPGDTNLMTAGAHQRLGRMSVAPARYSTTGRKKGKRKRSLMKSTGSDEHEKSPLRNSLRVSTRSQGWMTNPIVRFYFTWRPFMTAALTLISALLLTISLQNAPSMISPLVKVQAGAFNVSAADPRPVGLGASGWCQLEGDSLTCREYRSGDFVNAGRSYQLPGDSLLPALGELYSALAATTWLLAAYSLTACFLHFYLFFALSVPFSHLIDESHPLDQSARLKVERKLLDEPQVMCERPPYEGYLWVWWAWWAHRKSPVGIVFSMAQGVMGMSSFGAAVGFYKEVADATVASEVALGGGAVLPILVTILCLDPFIASLRWLFHASDSWSTFLHPPEPSAAAIMLPSRGRLEHVRPTSDRSSFFARQPSAVPIMTTYSAAQGFGEVEIPENPGQMDDETRRWLAAYPSDPELVELIASLQSGQENDDFLLSDVGLVYLRPETEDQQALLMLTRLSKKPSMISIKYFIGGPLMYWLN</sequence>
<dbReference type="AlphaFoldDB" id="A0A1Y1U6C3"/>
<dbReference type="GeneID" id="33554010"/>
<keyword evidence="2" id="KW-0812">Transmembrane</keyword>